<comment type="similarity">
    <text evidence="1">Belongs to the ABC transporter superfamily.</text>
</comment>
<evidence type="ECO:0000313" key="6">
    <source>
        <dbReference type="EMBL" id="GKT06526.1"/>
    </source>
</evidence>
<dbReference type="InterPro" id="IPR027417">
    <property type="entry name" value="P-loop_NTPase"/>
</dbReference>
<name>A0ABQ5JPU9_9LACO</name>
<evidence type="ECO:0000259" key="5">
    <source>
        <dbReference type="Pfam" id="PF00005"/>
    </source>
</evidence>
<keyword evidence="3" id="KW-0547">Nucleotide-binding</keyword>
<dbReference type="EMBL" id="BQXO01000007">
    <property type="protein sequence ID" value="GKT06526.1"/>
    <property type="molecule type" value="Genomic_DNA"/>
</dbReference>
<dbReference type="Proteomes" id="UP001628078">
    <property type="component" value="Unassembled WGS sequence"/>
</dbReference>
<dbReference type="Pfam" id="PF00005">
    <property type="entry name" value="ABC_tran"/>
    <property type="match status" value="1"/>
</dbReference>
<dbReference type="SUPFAM" id="SSF52540">
    <property type="entry name" value="P-loop containing nucleoside triphosphate hydrolases"/>
    <property type="match status" value="1"/>
</dbReference>
<dbReference type="InterPro" id="IPR050763">
    <property type="entry name" value="ABC_transporter_ATP-binding"/>
</dbReference>
<gene>
    <name evidence="6" type="ORF">JCM31185_18130</name>
</gene>
<evidence type="ECO:0000256" key="2">
    <source>
        <dbReference type="ARBA" id="ARBA00022448"/>
    </source>
</evidence>
<dbReference type="PANTHER" id="PTHR42711">
    <property type="entry name" value="ABC TRANSPORTER ATP-BINDING PROTEIN"/>
    <property type="match status" value="1"/>
</dbReference>
<keyword evidence="7" id="KW-1185">Reference proteome</keyword>
<evidence type="ECO:0000313" key="7">
    <source>
        <dbReference type="Proteomes" id="UP001628078"/>
    </source>
</evidence>
<protein>
    <recommendedName>
        <fullName evidence="5">ABC transporter domain-containing protein</fullName>
    </recommendedName>
</protein>
<feature type="domain" description="ABC transporter" evidence="5">
    <location>
        <begin position="20"/>
        <end position="66"/>
    </location>
</feature>
<organism evidence="6 7">
    <name type="scientific">Furfurilactobacillus curtus</name>
    <dbReference type="NCBI Taxonomy" id="1746200"/>
    <lineage>
        <taxon>Bacteria</taxon>
        <taxon>Bacillati</taxon>
        <taxon>Bacillota</taxon>
        <taxon>Bacilli</taxon>
        <taxon>Lactobacillales</taxon>
        <taxon>Lactobacillaceae</taxon>
        <taxon>Furfurilactobacillus</taxon>
    </lineage>
</organism>
<keyword evidence="4" id="KW-0067">ATP-binding</keyword>
<dbReference type="PANTHER" id="PTHR42711:SF5">
    <property type="entry name" value="ABC TRANSPORTER ATP-BINDING PROTEIN NATA"/>
    <property type="match status" value="1"/>
</dbReference>
<accession>A0ABQ5JPU9</accession>
<dbReference type="InterPro" id="IPR003439">
    <property type="entry name" value="ABC_transporter-like_ATP-bd"/>
</dbReference>
<comment type="caution">
    <text evidence="6">The sequence shown here is derived from an EMBL/GenBank/DDBJ whole genome shotgun (WGS) entry which is preliminary data.</text>
</comment>
<keyword evidence="2" id="KW-0813">Transport</keyword>
<reference evidence="6 7" key="1">
    <citation type="submission" date="2022-03" db="EMBL/GenBank/DDBJ databases">
        <title>Draft genome sequence of Furfurilactobacillus curtus JCM 31185.</title>
        <authorList>
            <person name="Suzuki S."/>
            <person name="Endo A."/>
            <person name="Kajikawa A."/>
        </authorList>
    </citation>
    <scope>NUCLEOTIDE SEQUENCE [LARGE SCALE GENOMIC DNA]</scope>
    <source>
        <strain evidence="6 7">JCM 31185</strain>
    </source>
</reference>
<proteinExistence type="inferred from homology"/>
<evidence type="ECO:0000256" key="1">
    <source>
        <dbReference type="ARBA" id="ARBA00005417"/>
    </source>
</evidence>
<dbReference type="Gene3D" id="3.40.50.300">
    <property type="entry name" value="P-loop containing nucleotide triphosphate hydrolases"/>
    <property type="match status" value="1"/>
</dbReference>
<evidence type="ECO:0000256" key="3">
    <source>
        <dbReference type="ARBA" id="ARBA00022741"/>
    </source>
</evidence>
<sequence>MAAVIQVHDLQQGYGKTVILKDINLDVNAGQILALIGPSGAGKTTLVSTIMGMLKPQKGTVTVLDKSQCPTACY</sequence>
<evidence type="ECO:0000256" key="4">
    <source>
        <dbReference type="ARBA" id="ARBA00022840"/>
    </source>
</evidence>